<evidence type="ECO:0000256" key="13">
    <source>
        <dbReference type="PIRSR" id="PIRSR000606-51"/>
    </source>
</evidence>
<keyword evidence="7 11" id="KW-0418">Kinase</keyword>
<sequence>MPLANLGDPFKVGNSKTIQCSLEDMVVDEHNGYNDNVKIETETTNETVQEIELKNVTKEGHPKADPSQFSIIRMLGQGSFGKVFLVKKIIVRDRARTKYERDILVDVRHPFIVKLHYAFQTEGKLYLILDFLKCGDLFTRLSKEVMFTEDDVKFYLAELVLALEHLHDLGIIYRDLKPENILLGEDGHICLTDFGLCKESLNNEKAFSFCGTVEYMAPEVINRRGHTTAADWWSFGVLMFEMLTGALPFRSHNKKETMNQILKARLQMPHYLSEPAQNLLRCLFKRNPDNRLATGSDIRHHCFFASIDFKKLYRKDISPPFIPTVPLNLLESAIAREWKVNDLNSSGVADSPGVPPSATAHELFRGFSYVATNINDDNIVPNPVMDPRNGNPLKPSFFEDYSVSKDILGFGAFSVCNACHHILTGKTYAVKIIKRKNLVNCTEEIEILCRHGKHPNIVTLHDIYQDDMNVYLVMELLQGGELLEKIRKYESFSEKDVSAILEVLASTIKYLHENGVVHRDLKPENIMYAGSSFHPHTLRICDFGFAKQMKAENGLLMTPCYTLNFAAPEVLKKQGYDEACDIWSLGVILCTMLTGYTPYVTGANDNREKILARLEAGRMNMSTGNWRYISEVAKDLVRKMLDLNPKNRCSAADILSHEFICSRYLLPNTRLQFDDLRSVKVAVNITFQAMNISSPSPKLLPVEASDLARRRKGGKPVQAK</sequence>
<dbReference type="PROSITE" id="PS00108">
    <property type="entry name" value="PROTEIN_KINASE_ST"/>
    <property type="match status" value="2"/>
</dbReference>
<feature type="domain" description="Protein kinase" evidence="15">
    <location>
        <begin position="402"/>
        <end position="660"/>
    </location>
</feature>
<keyword evidence="3" id="KW-0597">Phosphoprotein</keyword>
<evidence type="ECO:0000259" key="16">
    <source>
        <dbReference type="PROSITE" id="PS51285"/>
    </source>
</evidence>
<dbReference type="Gene3D" id="3.30.200.20">
    <property type="entry name" value="Phosphorylase Kinase, domain 1"/>
    <property type="match status" value="3"/>
</dbReference>
<dbReference type="Gene3D" id="1.10.510.10">
    <property type="entry name" value="Transferase(Phosphotransferase) domain 1"/>
    <property type="match status" value="2"/>
</dbReference>
<dbReference type="Pfam" id="PF00069">
    <property type="entry name" value="Pkinase"/>
    <property type="match status" value="2"/>
</dbReference>
<dbReference type="FunFam" id="1.10.510.10:FF:001170">
    <property type="entry name" value="Ribosomal protein S6 kinase alpha-1"/>
    <property type="match status" value="1"/>
</dbReference>
<evidence type="ECO:0000256" key="12">
    <source>
        <dbReference type="PIRSR" id="PIRSR000606-50"/>
    </source>
</evidence>
<dbReference type="EC" id="2.7.11.1" evidence="11"/>
<organism evidence="17 18">
    <name type="scientific">Caerostris extrusa</name>
    <name type="common">Bark spider</name>
    <name type="synonym">Caerostris bankana</name>
    <dbReference type="NCBI Taxonomy" id="172846"/>
    <lineage>
        <taxon>Eukaryota</taxon>
        <taxon>Metazoa</taxon>
        <taxon>Ecdysozoa</taxon>
        <taxon>Arthropoda</taxon>
        <taxon>Chelicerata</taxon>
        <taxon>Arachnida</taxon>
        <taxon>Araneae</taxon>
        <taxon>Araneomorphae</taxon>
        <taxon>Entelegynae</taxon>
        <taxon>Araneoidea</taxon>
        <taxon>Araneidae</taxon>
        <taxon>Caerostris</taxon>
    </lineage>
</organism>
<dbReference type="PROSITE" id="PS00107">
    <property type="entry name" value="PROTEIN_KINASE_ATP"/>
    <property type="match status" value="1"/>
</dbReference>
<evidence type="ECO:0000256" key="5">
    <source>
        <dbReference type="ARBA" id="ARBA00022737"/>
    </source>
</evidence>
<dbReference type="InterPro" id="IPR017441">
    <property type="entry name" value="Protein_kinase_ATP_BS"/>
</dbReference>
<feature type="domain" description="Protein kinase" evidence="15">
    <location>
        <begin position="69"/>
        <end position="304"/>
    </location>
</feature>
<evidence type="ECO:0000256" key="6">
    <source>
        <dbReference type="ARBA" id="ARBA00022741"/>
    </source>
</evidence>
<evidence type="ECO:0000256" key="9">
    <source>
        <dbReference type="ARBA" id="ARBA00047899"/>
    </source>
</evidence>
<comment type="caution">
    <text evidence="17">The sequence shown here is derived from an EMBL/GenBank/DDBJ whole genome shotgun (WGS) entry which is preliminary data.</text>
</comment>
<dbReference type="InterPro" id="IPR000719">
    <property type="entry name" value="Prot_kinase_dom"/>
</dbReference>
<dbReference type="PANTHER" id="PTHR24351">
    <property type="entry name" value="RIBOSOMAL PROTEIN S6 KINASE"/>
    <property type="match status" value="1"/>
</dbReference>
<gene>
    <name evidence="17" type="primary">RPS6KA</name>
    <name evidence="17" type="ORF">CEXT_153991</name>
</gene>
<dbReference type="SMART" id="SM00220">
    <property type="entry name" value="S_TKc"/>
    <property type="match status" value="2"/>
</dbReference>
<dbReference type="GO" id="GO:0004674">
    <property type="term" value="F:protein serine/threonine kinase activity"/>
    <property type="evidence" value="ECO:0007669"/>
    <property type="project" value="UniProtKB-KW"/>
</dbReference>
<evidence type="ECO:0000256" key="7">
    <source>
        <dbReference type="ARBA" id="ARBA00022777"/>
    </source>
</evidence>
<keyword evidence="4 11" id="KW-0808">Transferase</keyword>
<dbReference type="Proteomes" id="UP001054945">
    <property type="component" value="Unassembled WGS sequence"/>
</dbReference>
<dbReference type="InterPro" id="IPR000961">
    <property type="entry name" value="AGC-kinase_C"/>
</dbReference>
<accession>A0AAV4WLR4</accession>
<name>A0AAV4WLR4_CAEEX</name>
<evidence type="ECO:0000256" key="2">
    <source>
        <dbReference type="ARBA" id="ARBA00022527"/>
    </source>
</evidence>
<evidence type="ECO:0000256" key="3">
    <source>
        <dbReference type="ARBA" id="ARBA00022553"/>
    </source>
</evidence>
<feature type="binding site" evidence="13">
    <location>
        <begin position="408"/>
        <end position="416"/>
    </location>
    <ligand>
        <name>ATP</name>
        <dbReference type="ChEBI" id="CHEBI:30616"/>
    </ligand>
</feature>
<evidence type="ECO:0000256" key="10">
    <source>
        <dbReference type="ARBA" id="ARBA00048679"/>
    </source>
</evidence>
<evidence type="ECO:0000259" key="15">
    <source>
        <dbReference type="PROSITE" id="PS50011"/>
    </source>
</evidence>
<feature type="binding site" evidence="13 14">
    <location>
        <position position="431"/>
    </location>
    <ligand>
        <name>ATP</name>
        <dbReference type="ChEBI" id="CHEBI:30616"/>
    </ligand>
</feature>
<keyword evidence="6 11" id="KW-0547">Nucleotide-binding</keyword>
<evidence type="ECO:0000256" key="8">
    <source>
        <dbReference type="ARBA" id="ARBA00022840"/>
    </source>
</evidence>
<dbReference type="AlphaFoldDB" id="A0AAV4WLR4"/>
<dbReference type="InterPro" id="IPR011009">
    <property type="entry name" value="Kinase-like_dom_sf"/>
</dbReference>
<proteinExistence type="inferred from homology"/>
<feature type="active site" description="Proton acceptor" evidence="12">
    <location>
        <position position="175"/>
    </location>
</feature>
<comment type="similarity">
    <text evidence="1 11">Belongs to the protein kinase superfamily. AGC Ser/Thr protein kinase family. S6 kinase subfamily.</text>
</comment>
<protein>
    <recommendedName>
        <fullName evidence="11">Ribosomal protein S6 kinase</fullName>
        <ecNumber evidence="11">2.7.11.1</ecNumber>
    </recommendedName>
</protein>
<dbReference type="PIRSF" id="PIRSF000606">
    <property type="entry name" value="Ribsml_S6_kin_2"/>
    <property type="match status" value="1"/>
</dbReference>
<feature type="active site" description="Proton acceptor" evidence="12">
    <location>
        <position position="520"/>
    </location>
</feature>
<dbReference type="PROSITE" id="PS50011">
    <property type="entry name" value="PROTEIN_KINASE_DOM"/>
    <property type="match status" value="2"/>
</dbReference>
<evidence type="ECO:0000313" key="17">
    <source>
        <dbReference type="EMBL" id="GIY83752.1"/>
    </source>
</evidence>
<feature type="binding site" evidence="13">
    <location>
        <begin position="75"/>
        <end position="83"/>
    </location>
    <ligand>
        <name>ATP</name>
        <dbReference type="ChEBI" id="CHEBI:30616"/>
    </ligand>
</feature>
<dbReference type="FunFam" id="1.10.510.10:FF:000010">
    <property type="entry name" value="Ribosomal protein S6 kinase"/>
    <property type="match status" value="1"/>
</dbReference>
<dbReference type="PROSITE" id="PS51285">
    <property type="entry name" value="AGC_KINASE_CTER"/>
    <property type="match status" value="1"/>
</dbReference>
<keyword evidence="2 11" id="KW-0723">Serine/threonine-protein kinase</keyword>
<comment type="cofactor">
    <cofactor evidence="11">
        <name>Mg(2+)</name>
        <dbReference type="ChEBI" id="CHEBI:18420"/>
    </cofactor>
</comment>
<dbReference type="EMBL" id="BPLR01016422">
    <property type="protein sequence ID" value="GIY83752.1"/>
    <property type="molecule type" value="Genomic_DNA"/>
</dbReference>
<comment type="catalytic activity">
    <reaction evidence="9 11">
        <text>L-threonyl-[protein] + ATP = O-phospho-L-threonyl-[protein] + ADP + H(+)</text>
        <dbReference type="Rhea" id="RHEA:46608"/>
        <dbReference type="Rhea" id="RHEA-COMP:11060"/>
        <dbReference type="Rhea" id="RHEA-COMP:11605"/>
        <dbReference type="ChEBI" id="CHEBI:15378"/>
        <dbReference type="ChEBI" id="CHEBI:30013"/>
        <dbReference type="ChEBI" id="CHEBI:30616"/>
        <dbReference type="ChEBI" id="CHEBI:61977"/>
        <dbReference type="ChEBI" id="CHEBI:456216"/>
        <dbReference type="EC" id="2.7.11.1"/>
    </reaction>
</comment>
<evidence type="ECO:0000256" key="4">
    <source>
        <dbReference type="ARBA" id="ARBA00022679"/>
    </source>
</evidence>
<reference evidence="17 18" key="1">
    <citation type="submission" date="2021-06" db="EMBL/GenBank/DDBJ databases">
        <title>Caerostris extrusa draft genome.</title>
        <authorList>
            <person name="Kono N."/>
            <person name="Arakawa K."/>
        </authorList>
    </citation>
    <scope>NUCLEOTIDE SEQUENCE [LARGE SCALE GENOMIC DNA]</scope>
</reference>
<dbReference type="InterPro" id="IPR016239">
    <property type="entry name" value="Ribosomal_S6_kinase_II"/>
</dbReference>
<comment type="catalytic activity">
    <reaction evidence="10 11">
        <text>L-seryl-[protein] + ATP = O-phospho-L-seryl-[protein] + ADP + H(+)</text>
        <dbReference type="Rhea" id="RHEA:17989"/>
        <dbReference type="Rhea" id="RHEA-COMP:9863"/>
        <dbReference type="Rhea" id="RHEA-COMP:11604"/>
        <dbReference type="ChEBI" id="CHEBI:15378"/>
        <dbReference type="ChEBI" id="CHEBI:29999"/>
        <dbReference type="ChEBI" id="CHEBI:30616"/>
        <dbReference type="ChEBI" id="CHEBI:83421"/>
        <dbReference type="ChEBI" id="CHEBI:456216"/>
        <dbReference type="EC" id="2.7.11.1"/>
    </reaction>
</comment>
<keyword evidence="18" id="KW-1185">Reference proteome</keyword>
<evidence type="ECO:0000256" key="1">
    <source>
        <dbReference type="ARBA" id="ARBA00009804"/>
    </source>
</evidence>
<evidence type="ECO:0000313" key="18">
    <source>
        <dbReference type="Proteomes" id="UP001054945"/>
    </source>
</evidence>
<dbReference type="InterPro" id="IPR008271">
    <property type="entry name" value="Ser/Thr_kinase_AS"/>
</dbReference>
<keyword evidence="5" id="KW-0677">Repeat</keyword>
<dbReference type="SUPFAM" id="SSF56112">
    <property type="entry name" value="Protein kinase-like (PK-like)"/>
    <property type="match status" value="2"/>
</dbReference>
<dbReference type="GO" id="GO:0005524">
    <property type="term" value="F:ATP binding"/>
    <property type="evidence" value="ECO:0007669"/>
    <property type="project" value="UniProtKB-UniRule"/>
</dbReference>
<dbReference type="GO" id="GO:0000287">
    <property type="term" value="F:magnesium ion binding"/>
    <property type="evidence" value="ECO:0007669"/>
    <property type="project" value="InterPro"/>
</dbReference>
<keyword evidence="8 11" id="KW-0067">ATP-binding</keyword>
<dbReference type="GO" id="GO:0035556">
    <property type="term" value="P:intracellular signal transduction"/>
    <property type="evidence" value="ECO:0007669"/>
    <property type="project" value="InterPro"/>
</dbReference>
<feature type="domain" description="AGC-kinase C-terminal" evidence="16">
    <location>
        <begin position="305"/>
        <end position="379"/>
    </location>
</feature>
<evidence type="ECO:0000256" key="14">
    <source>
        <dbReference type="PROSITE-ProRule" id="PRU10141"/>
    </source>
</evidence>
<evidence type="ECO:0000256" key="11">
    <source>
        <dbReference type="PIRNR" id="PIRNR000606"/>
    </source>
</evidence>